<dbReference type="Proteomes" id="UP001153069">
    <property type="component" value="Unassembled WGS sequence"/>
</dbReference>
<feature type="compositionally biased region" description="Polar residues" evidence="1">
    <location>
        <begin position="56"/>
        <end position="68"/>
    </location>
</feature>
<dbReference type="InterPro" id="IPR036388">
    <property type="entry name" value="WH-like_DNA-bd_sf"/>
</dbReference>
<gene>
    <name evidence="2" type="ORF">SEMRO_480_G151460.1</name>
</gene>
<reference evidence="2" key="1">
    <citation type="submission" date="2020-06" db="EMBL/GenBank/DDBJ databases">
        <authorList>
            <consortium name="Plant Systems Biology data submission"/>
        </authorList>
    </citation>
    <scope>NUCLEOTIDE SEQUENCE</scope>
    <source>
        <strain evidence="2">D6</strain>
    </source>
</reference>
<name>A0A9N8HEM1_9STRA</name>
<dbReference type="AlphaFoldDB" id="A0A9N8HEM1"/>
<dbReference type="Gene3D" id="1.10.10.10">
    <property type="entry name" value="Winged helix-like DNA-binding domain superfamily/Winged helix DNA-binding domain"/>
    <property type="match status" value="1"/>
</dbReference>
<organism evidence="2 3">
    <name type="scientific">Seminavis robusta</name>
    <dbReference type="NCBI Taxonomy" id="568900"/>
    <lineage>
        <taxon>Eukaryota</taxon>
        <taxon>Sar</taxon>
        <taxon>Stramenopiles</taxon>
        <taxon>Ochrophyta</taxon>
        <taxon>Bacillariophyta</taxon>
        <taxon>Bacillariophyceae</taxon>
        <taxon>Bacillariophycidae</taxon>
        <taxon>Naviculales</taxon>
        <taxon>Naviculaceae</taxon>
        <taxon>Seminavis</taxon>
    </lineage>
</organism>
<dbReference type="CDD" id="cd04371">
    <property type="entry name" value="DEP"/>
    <property type="match status" value="1"/>
</dbReference>
<protein>
    <submittedName>
        <fullName evidence="2">Uncharacterized protein</fullName>
    </submittedName>
</protein>
<accession>A0A9N8HEM1</accession>
<evidence type="ECO:0000313" key="2">
    <source>
        <dbReference type="EMBL" id="CAB9511346.1"/>
    </source>
</evidence>
<evidence type="ECO:0000313" key="3">
    <source>
        <dbReference type="Proteomes" id="UP001153069"/>
    </source>
</evidence>
<evidence type="ECO:0000256" key="1">
    <source>
        <dbReference type="SAM" id="MobiDB-lite"/>
    </source>
</evidence>
<sequence length="243" mass="27057">MSQNWEPNTNNNRSNKNRHHHLGRPGPRICLLDNQDGKHPSKRSPVNAPRLPLWNPTATTPIRANNHNNRQESSEAPFGRSNSKDSVPQFPCRKKSSKLVAESIKEELLSAEFRDQASSFLEAMQPLLGKHSDDNNNNTFTGALAIDKMLESGMVDSRQEAVEVGQAIQQTGELFYHISGIKKPFVDSSEDVFVMAPKPPPPQPPGPCMMSVRRKTDTSISIEEESPLQVSTAKHISVPHVKR</sequence>
<keyword evidence="3" id="KW-1185">Reference proteome</keyword>
<comment type="caution">
    <text evidence="2">The sequence shown here is derived from an EMBL/GenBank/DDBJ whole genome shotgun (WGS) entry which is preliminary data.</text>
</comment>
<feature type="region of interest" description="Disordered" evidence="1">
    <location>
        <begin position="1"/>
        <end position="96"/>
    </location>
</feature>
<feature type="compositionally biased region" description="Pro residues" evidence="1">
    <location>
        <begin position="198"/>
        <end position="207"/>
    </location>
</feature>
<proteinExistence type="predicted"/>
<feature type="region of interest" description="Disordered" evidence="1">
    <location>
        <begin position="198"/>
        <end position="243"/>
    </location>
</feature>
<dbReference type="EMBL" id="CAICTM010000479">
    <property type="protein sequence ID" value="CAB9511346.1"/>
    <property type="molecule type" value="Genomic_DNA"/>
</dbReference>